<evidence type="ECO:0000313" key="2">
    <source>
        <dbReference type="Proteomes" id="UP001199319"/>
    </source>
</evidence>
<accession>A0AAE3DEN3</accession>
<keyword evidence="2" id="KW-1185">Reference proteome</keyword>
<dbReference type="AlphaFoldDB" id="A0AAE3DEN3"/>
<comment type="caution">
    <text evidence="1">The sequence shown here is derived from an EMBL/GenBank/DDBJ whole genome shotgun (WGS) entry which is preliminary data.</text>
</comment>
<sequence length="604" mass="69082">MDDIINAVKKQISSKTVKIVSFDLFDTLVCRPVLHTKDMLRLFARRIKLDYHIDIEHERLNAPTILDNPFLSLSEIWEYVVKKKGLSSYLAKEFAKKEFEFDLAYITQKSVGKILFEYTKSIRKPIIVISDMYYSASQLLKILEKCGYTKISTILVSCEQKAVKRTGALFQVMLNQTPSVPNSYYLHIGDSIKNDYSPAILLGMKAVHIPSNRDLIINQYGGKETLSLFGNSLYESFIYGTAINFLCSGTHIAFSLEFFAHMLLYPMLLHIGLFLLNNKDIQQNSTYQSIYFASRDGFLMKQAYDQLKQFFPVSLPSEYLLTSRAACNILQESDCWGRLDATYLPEEGTLSDYINITVVDKALKQQIQSELSPLHLKQLIKGQRQICEQILCNYSASLQADFTAKKEATEKYYYSKIETSERMLLVDCGFNGTIAAMLTEGFQGTCKFDKVYLWDNKRNNRKDLSLGTRTFAVFSKKKGHCLAPMVETFFSECGGSCIGFTEGSNKKIVPLFESEWYPQSMFADISLVQNVALRDVNEVCRTFSDLISLLELSPLDSIMDLMQLYFADYNNASTIFKNIRFKETYSHLISKESLASMMIRKNRT</sequence>
<name>A0AAE3DEN3_9FIRM</name>
<gene>
    <name evidence="1" type="ORF">LKD37_04465</name>
</gene>
<dbReference type="InterPro" id="IPR036412">
    <property type="entry name" value="HAD-like_sf"/>
</dbReference>
<dbReference type="EMBL" id="JAJEPW010000008">
    <property type="protein sequence ID" value="MCC2128781.1"/>
    <property type="molecule type" value="Genomic_DNA"/>
</dbReference>
<dbReference type="Gene3D" id="1.10.150.400">
    <property type="match status" value="1"/>
</dbReference>
<organism evidence="1 2">
    <name type="scientific">Brotocaccenecus cirricatena</name>
    <dbReference type="NCBI Taxonomy" id="3064195"/>
    <lineage>
        <taxon>Bacteria</taxon>
        <taxon>Bacillati</taxon>
        <taxon>Bacillota</taxon>
        <taxon>Clostridia</taxon>
        <taxon>Eubacteriales</taxon>
        <taxon>Oscillospiraceae</taxon>
        <taxon>Brotocaccenecus</taxon>
    </lineage>
</organism>
<dbReference type="InterPro" id="IPR023214">
    <property type="entry name" value="HAD_sf"/>
</dbReference>
<dbReference type="Gene3D" id="3.40.50.1000">
    <property type="entry name" value="HAD superfamily/HAD-like"/>
    <property type="match status" value="1"/>
</dbReference>
<dbReference type="SUPFAM" id="SSF56784">
    <property type="entry name" value="HAD-like"/>
    <property type="match status" value="1"/>
</dbReference>
<reference evidence="1" key="1">
    <citation type="submission" date="2021-10" db="EMBL/GenBank/DDBJ databases">
        <title>Anaerobic single-cell dispensing facilitates the cultivation of human gut bacteria.</title>
        <authorList>
            <person name="Afrizal A."/>
        </authorList>
    </citation>
    <scope>NUCLEOTIDE SEQUENCE</scope>
    <source>
        <strain evidence="1">CLA-AA-H272</strain>
    </source>
</reference>
<dbReference type="Proteomes" id="UP001199319">
    <property type="component" value="Unassembled WGS sequence"/>
</dbReference>
<evidence type="ECO:0000313" key="1">
    <source>
        <dbReference type="EMBL" id="MCC2128781.1"/>
    </source>
</evidence>
<proteinExistence type="predicted"/>
<dbReference type="RefSeq" id="WP_302928089.1">
    <property type="nucleotide sequence ID" value="NZ_JAJEPW010000008.1"/>
</dbReference>
<protein>
    <submittedName>
        <fullName evidence="1">Uncharacterized protein</fullName>
    </submittedName>
</protein>